<name>A0A8B8UWQ9_SACPA</name>
<dbReference type="KEGG" id="spao:SPAR_M00150"/>
<organism evidence="2">
    <name type="scientific">Saccharomyces paradoxus</name>
    <name type="common">Yeast</name>
    <name type="synonym">Saccharomyces douglasii</name>
    <dbReference type="NCBI Taxonomy" id="27291"/>
    <lineage>
        <taxon>Eukaryota</taxon>
        <taxon>Fungi</taxon>
        <taxon>Dikarya</taxon>
        <taxon>Ascomycota</taxon>
        <taxon>Saccharomycotina</taxon>
        <taxon>Saccharomycetes</taxon>
        <taxon>Saccharomycetales</taxon>
        <taxon>Saccharomycetaceae</taxon>
        <taxon>Saccharomyces</taxon>
    </lineage>
</organism>
<evidence type="ECO:0000256" key="1">
    <source>
        <dbReference type="SAM" id="MobiDB-lite"/>
    </source>
</evidence>
<sequence length="357" mass="40299">MSQSPSVSPRRTLNNKSSYINNSSGLVLPPTQFNLNQQPILSYEQNTTFDSNQQFFYYPESPTKNLRPRFNSVSQINKGVNENHYTGGSNNGNRTSRYPNNTGAANANVNPQPHHQSVSHLNSKSLKFNRTKEVNSINDILFPSRTCTIKRYFTKPIDLDGTRSGTNMAPALTNSPMRSKANFNIKKCILPRSVIITYKLSLPVHETIDDISKKIIILLISLKFEKNYHFLQPIQLSTNSKTRISKSLDELCRVQLTLTSQQQKQLQSNSKPAKNLPNTNAKQRAGTSVSANANESFDLSFDGKAMDRSDIFRMVDSFSIAISDEDEEDDEEEDSFQQRSQNNRILPAEILSNEPLK</sequence>
<evidence type="ECO:0000313" key="2">
    <source>
        <dbReference type="RefSeq" id="XP_033768202.1"/>
    </source>
</evidence>
<evidence type="ECO:0008006" key="3">
    <source>
        <dbReference type="Google" id="ProtNLM"/>
    </source>
</evidence>
<dbReference type="GeneID" id="54632592"/>
<gene>
    <name evidence="2" type="ORF">SPAR_M00150</name>
</gene>
<feature type="region of interest" description="Disordered" evidence="1">
    <location>
        <begin position="263"/>
        <end position="289"/>
    </location>
</feature>
<dbReference type="AlphaFoldDB" id="A0A8B8UWQ9"/>
<reference evidence="2" key="4">
    <citation type="submission" date="2025-08" db="UniProtKB">
        <authorList>
            <consortium name="RefSeq"/>
        </authorList>
    </citation>
    <scope>IDENTIFICATION</scope>
    <source>
        <strain evidence="2">CBS432</strain>
    </source>
</reference>
<accession>A0A8B8UWQ9</accession>
<reference evidence="2" key="3">
    <citation type="submission" date="2025-07" db="EMBL/GenBank/DDBJ databases">
        <authorList>
            <consortium name="NCBI Genome Project"/>
        </authorList>
    </citation>
    <scope>NUCLEOTIDE SEQUENCE</scope>
    <source>
        <strain evidence="2">CBS432</strain>
    </source>
</reference>
<reference evidence="2" key="1">
    <citation type="journal article" date="2017" name="Nat. Genet.">
        <title>Contrasting evolutionary genome dynamics between domesticated and wild yeasts.</title>
        <authorList>
            <person name="Yue J.X."/>
            <person name="Li J."/>
            <person name="Aigrain L."/>
            <person name="Hallin J."/>
            <person name="Persson K."/>
            <person name="Oliver K."/>
            <person name="Bergstrom A."/>
            <person name="Coupland P."/>
            <person name="Warringer J."/>
            <person name="Lagomarsino M.C."/>
            <person name="Fischer G."/>
            <person name="Durbin R."/>
            <person name="Liti G."/>
        </authorList>
    </citation>
    <scope>NUCLEOTIDE SEQUENCE</scope>
    <source>
        <strain evidence="2">CBS432</strain>
    </source>
</reference>
<dbReference type="VEuPathDB" id="FungiDB:SPAR_M00150"/>
<feature type="region of interest" description="Disordered" evidence="1">
    <location>
        <begin position="1"/>
        <end position="21"/>
    </location>
</feature>
<reference evidence="2" key="2">
    <citation type="submission" date="2020-01" db="EMBL/GenBank/DDBJ databases">
        <title>Population-level Yeast Reference Genomes.</title>
        <authorList>
            <person name="Yue J.-X."/>
        </authorList>
    </citation>
    <scope>NUCLEOTIDE SEQUENCE</scope>
    <source>
        <strain evidence="2">CBS432</strain>
    </source>
</reference>
<dbReference type="OrthoDB" id="3980759at2759"/>
<feature type="region of interest" description="Disordered" evidence="1">
    <location>
        <begin position="322"/>
        <end position="357"/>
    </location>
</feature>
<feature type="region of interest" description="Disordered" evidence="1">
    <location>
        <begin position="79"/>
        <end position="99"/>
    </location>
</feature>
<protein>
    <recommendedName>
        <fullName evidence="3">YML119W-like protein</fullName>
    </recommendedName>
</protein>
<proteinExistence type="predicted"/>
<dbReference type="RefSeq" id="XP_033768202.1">
    <property type="nucleotide sequence ID" value="XM_033912311.1"/>
</dbReference>
<feature type="compositionally biased region" description="Polar residues" evidence="1">
    <location>
        <begin position="276"/>
        <end position="289"/>
    </location>
</feature>
<feature type="compositionally biased region" description="Acidic residues" evidence="1">
    <location>
        <begin position="323"/>
        <end position="335"/>
    </location>
</feature>